<protein>
    <submittedName>
        <fullName evidence="1">Uncharacterized protein</fullName>
    </submittedName>
</protein>
<evidence type="ECO:0000313" key="2">
    <source>
        <dbReference type="Proteomes" id="UP000019373"/>
    </source>
</evidence>
<accession>U1GQT0</accession>
<dbReference type="Proteomes" id="UP000019373">
    <property type="component" value="Unassembled WGS sequence"/>
</dbReference>
<dbReference type="HOGENOM" id="CLU_604154_0_0_1"/>
<dbReference type="AlphaFoldDB" id="U1GQT0"/>
<dbReference type="GeneID" id="19235874"/>
<dbReference type="EMBL" id="KE720872">
    <property type="protein sequence ID" value="ERF74683.1"/>
    <property type="molecule type" value="Genomic_DNA"/>
</dbReference>
<evidence type="ECO:0000313" key="1">
    <source>
        <dbReference type="EMBL" id="ERF74683.1"/>
    </source>
</evidence>
<sequence>MDYKILEDGKSVLLPEPRLTDLPSEILQSIFWFSLELNLCHVSKDMRRKLPSYTRTTLFLTLVAFGPRRLHDRILRSQGTDCSDVIGQLDLRLPLSPDAQLDLQKRFFNSGWLNLNVCMAALQQSREHHIQARWVEKGNSVVPASLQAFEEHHRHSNGRLTIHGTASKGHNKRLIIGELHVAIDSHISQPHEDNICRWSYECFNLLDVLYIPDRLLSGPLPWPQVPGGYPMCRLYDYSILHSKPSLLNLLWAAQHEWACRPLTAQPRHVEAQPSLVDSAVMGAITEGYILALKMLLDTRYAKNGALYSITLTRQDFILAAQRRNTLIIFVMLMTGRGMIPIDHKDVAQWISKVHEDANPLGAHGCPCLLVKYIKYLKEKKAVQGTTERFFAWKHDRENWSPSHDPRVASELAKDTAEEAVEGDSVAKNSANNDGVDLARLGGQLREVCGLWRP</sequence>
<gene>
    <name evidence="1" type="ORF">EPUS_00813</name>
</gene>
<keyword evidence="2" id="KW-1185">Reference proteome</keyword>
<reference evidence="2" key="1">
    <citation type="journal article" date="2014" name="BMC Genomics">
        <title>Genome characteristics reveal the impact of lichenization on lichen-forming fungus Endocarpon pusillum Hedwig (Verrucariales, Ascomycota).</title>
        <authorList>
            <person name="Wang Y.-Y."/>
            <person name="Liu B."/>
            <person name="Zhang X.-Y."/>
            <person name="Zhou Q.-M."/>
            <person name="Zhang T."/>
            <person name="Li H."/>
            <person name="Yu Y.-F."/>
            <person name="Zhang X.-L."/>
            <person name="Hao X.-Y."/>
            <person name="Wang M."/>
            <person name="Wang L."/>
            <person name="Wei J.-C."/>
        </authorList>
    </citation>
    <scope>NUCLEOTIDE SEQUENCE [LARGE SCALE GENOMIC DNA]</scope>
    <source>
        <strain evidence="2">Z07020 / HMAS-L-300199</strain>
    </source>
</reference>
<name>U1GQT0_ENDPU</name>
<organism evidence="1 2">
    <name type="scientific">Endocarpon pusillum (strain Z07020 / HMAS-L-300199)</name>
    <name type="common">Lichen-forming fungus</name>
    <dbReference type="NCBI Taxonomy" id="1263415"/>
    <lineage>
        <taxon>Eukaryota</taxon>
        <taxon>Fungi</taxon>
        <taxon>Dikarya</taxon>
        <taxon>Ascomycota</taxon>
        <taxon>Pezizomycotina</taxon>
        <taxon>Eurotiomycetes</taxon>
        <taxon>Chaetothyriomycetidae</taxon>
        <taxon>Verrucariales</taxon>
        <taxon>Verrucariaceae</taxon>
        <taxon>Endocarpon</taxon>
    </lineage>
</organism>
<dbReference type="RefSeq" id="XP_007799784.1">
    <property type="nucleotide sequence ID" value="XM_007801593.1"/>
</dbReference>
<proteinExistence type="predicted"/>